<protein>
    <recommendedName>
        <fullName evidence="4">Secreted protein</fullName>
    </recommendedName>
</protein>
<keyword evidence="3" id="KW-1185">Reference proteome</keyword>
<keyword evidence="1" id="KW-0732">Signal</keyword>
<evidence type="ECO:0008006" key="4">
    <source>
        <dbReference type="Google" id="ProtNLM"/>
    </source>
</evidence>
<name>A0A1B6QNE3_SORBI</name>
<accession>A0A1B6QNE3</accession>
<evidence type="ECO:0000256" key="1">
    <source>
        <dbReference type="SAM" id="SignalP"/>
    </source>
</evidence>
<dbReference type="Gramene" id="KXG39427">
    <property type="protein sequence ID" value="KXG39427"/>
    <property type="gene ID" value="SORBI_3001G381000"/>
</dbReference>
<gene>
    <name evidence="2" type="ORF">SORBI_3001G381000</name>
</gene>
<evidence type="ECO:0000313" key="2">
    <source>
        <dbReference type="EMBL" id="KXG39427.1"/>
    </source>
</evidence>
<dbReference type="Proteomes" id="UP000000768">
    <property type="component" value="Chromosome 1"/>
</dbReference>
<reference evidence="3" key="2">
    <citation type="journal article" date="2018" name="Plant J.">
        <title>The Sorghum bicolor reference genome: improved assembly, gene annotations, a transcriptome atlas, and signatures of genome organization.</title>
        <authorList>
            <person name="McCormick R.F."/>
            <person name="Truong S.K."/>
            <person name="Sreedasyam A."/>
            <person name="Jenkins J."/>
            <person name="Shu S."/>
            <person name="Sims D."/>
            <person name="Kennedy M."/>
            <person name="Amirebrahimi M."/>
            <person name="Weers B.D."/>
            <person name="McKinley B."/>
            <person name="Mattison A."/>
            <person name="Morishige D.T."/>
            <person name="Grimwood J."/>
            <person name="Schmutz J."/>
            <person name="Mullet J.E."/>
        </authorList>
    </citation>
    <scope>NUCLEOTIDE SEQUENCE [LARGE SCALE GENOMIC DNA]</scope>
    <source>
        <strain evidence="3">cv. BTx623</strain>
    </source>
</reference>
<dbReference type="AlphaFoldDB" id="A0A1B6QNE3"/>
<evidence type="ECO:0000313" key="3">
    <source>
        <dbReference type="Proteomes" id="UP000000768"/>
    </source>
</evidence>
<feature type="chain" id="PRO_5008589826" description="Secreted protein" evidence="1">
    <location>
        <begin position="27"/>
        <end position="110"/>
    </location>
</feature>
<dbReference type="InParanoid" id="A0A1B6QNE3"/>
<organism evidence="2 3">
    <name type="scientific">Sorghum bicolor</name>
    <name type="common">Sorghum</name>
    <name type="synonym">Sorghum vulgare</name>
    <dbReference type="NCBI Taxonomy" id="4558"/>
    <lineage>
        <taxon>Eukaryota</taxon>
        <taxon>Viridiplantae</taxon>
        <taxon>Streptophyta</taxon>
        <taxon>Embryophyta</taxon>
        <taxon>Tracheophyta</taxon>
        <taxon>Spermatophyta</taxon>
        <taxon>Magnoliopsida</taxon>
        <taxon>Liliopsida</taxon>
        <taxon>Poales</taxon>
        <taxon>Poaceae</taxon>
        <taxon>PACMAD clade</taxon>
        <taxon>Panicoideae</taxon>
        <taxon>Andropogonodae</taxon>
        <taxon>Andropogoneae</taxon>
        <taxon>Sorghinae</taxon>
        <taxon>Sorghum</taxon>
    </lineage>
</organism>
<reference evidence="2 3" key="1">
    <citation type="journal article" date="2009" name="Nature">
        <title>The Sorghum bicolor genome and the diversification of grasses.</title>
        <authorList>
            <person name="Paterson A.H."/>
            <person name="Bowers J.E."/>
            <person name="Bruggmann R."/>
            <person name="Dubchak I."/>
            <person name="Grimwood J."/>
            <person name="Gundlach H."/>
            <person name="Haberer G."/>
            <person name="Hellsten U."/>
            <person name="Mitros T."/>
            <person name="Poliakov A."/>
            <person name="Schmutz J."/>
            <person name="Spannagl M."/>
            <person name="Tang H."/>
            <person name="Wang X."/>
            <person name="Wicker T."/>
            <person name="Bharti A.K."/>
            <person name="Chapman J."/>
            <person name="Feltus F.A."/>
            <person name="Gowik U."/>
            <person name="Grigoriev I.V."/>
            <person name="Lyons E."/>
            <person name="Maher C.A."/>
            <person name="Martis M."/>
            <person name="Narechania A."/>
            <person name="Otillar R.P."/>
            <person name="Penning B.W."/>
            <person name="Salamov A.A."/>
            <person name="Wang Y."/>
            <person name="Zhang L."/>
            <person name="Carpita N.C."/>
            <person name="Freeling M."/>
            <person name="Gingle A.R."/>
            <person name="Hash C.T."/>
            <person name="Keller B."/>
            <person name="Klein P."/>
            <person name="Kresovich S."/>
            <person name="McCann M.C."/>
            <person name="Ming R."/>
            <person name="Peterson D.G."/>
            <person name="Mehboob-ur-Rahman"/>
            <person name="Ware D."/>
            <person name="Westhoff P."/>
            <person name="Mayer K.F."/>
            <person name="Messing J."/>
            <person name="Rokhsar D.S."/>
        </authorList>
    </citation>
    <scope>NUCLEOTIDE SEQUENCE [LARGE SCALE GENOMIC DNA]</scope>
    <source>
        <strain evidence="3">cv. BTx623</strain>
    </source>
</reference>
<sequence length="110" mass="12709">MFSLFSLQQQLVISLFCFSVFQSSSCSTLLSFVFQFYYSSNRSTPFYFGAQQFDNSKANRSSISELFSIGQIARSHRFSATTFHSFACMLSQWYSMLRSFAYSSTIHCCY</sequence>
<proteinExistence type="predicted"/>
<feature type="signal peptide" evidence="1">
    <location>
        <begin position="1"/>
        <end position="26"/>
    </location>
</feature>
<dbReference type="EMBL" id="CM000760">
    <property type="protein sequence ID" value="KXG39427.1"/>
    <property type="molecule type" value="Genomic_DNA"/>
</dbReference>